<sequence length="88" mass="9453">MSADQALELMKLLFWNSAVVSAPVLIAALLVGLVVSVLQVATQLQEATLSYVPKLIVSVLVLMALGGWMMSRITSFATHLIQMIPSLV</sequence>
<keyword evidence="10" id="KW-0282">Flagellum</keyword>
<evidence type="ECO:0000256" key="7">
    <source>
        <dbReference type="ARBA" id="ARBA00023136"/>
    </source>
</evidence>
<dbReference type="PIRSF" id="PIRSF004669">
    <property type="entry name" value="FliQ"/>
    <property type="match status" value="1"/>
</dbReference>
<dbReference type="GO" id="GO:0044780">
    <property type="term" value="P:bacterial-type flagellum assembly"/>
    <property type="evidence" value="ECO:0007669"/>
    <property type="project" value="InterPro"/>
</dbReference>
<evidence type="ECO:0000256" key="6">
    <source>
        <dbReference type="ARBA" id="ARBA00022989"/>
    </source>
</evidence>
<organism evidence="10 11">
    <name type="scientific">Caulobacter radicis</name>
    <dbReference type="NCBI Taxonomy" id="2172650"/>
    <lineage>
        <taxon>Bacteria</taxon>
        <taxon>Pseudomonadati</taxon>
        <taxon>Pseudomonadota</taxon>
        <taxon>Alphaproteobacteria</taxon>
        <taxon>Caulobacterales</taxon>
        <taxon>Caulobacteraceae</taxon>
        <taxon>Caulobacter</taxon>
    </lineage>
</organism>
<dbReference type="PANTHER" id="PTHR34040:SF2">
    <property type="entry name" value="FLAGELLAR BIOSYNTHETIC PROTEIN FLIQ"/>
    <property type="match status" value="1"/>
</dbReference>
<evidence type="ECO:0000256" key="5">
    <source>
        <dbReference type="ARBA" id="ARBA00022692"/>
    </source>
</evidence>
<keyword evidence="11" id="KW-1185">Reference proteome</keyword>
<evidence type="ECO:0000256" key="9">
    <source>
        <dbReference type="RuleBase" id="RU364090"/>
    </source>
</evidence>
<dbReference type="PRINTS" id="PR00952">
    <property type="entry name" value="TYPE3IMQPROT"/>
</dbReference>
<keyword evidence="10" id="KW-0966">Cell projection</keyword>
<keyword evidence="10" id="KW-0969">Cilium</keyword>
<dbReference type="GO" id="GO:0009306">
    <property type="term" value="P:protein secretion"/>
    <property type="evidence" value="ECO:0007669"/>
    <property type="project" value="InterPro"/>
</dbReference>
<comment type="subcellular location">
    <subcellularLocation>
        <location evidence="1 9">Cell membrane</location>
        <topology evidence="1">Multi-pass membrane protein</topology>
    </subcellularLocation>
    <subcellularLocation>
        <location evidence="9">Bacterial flagellum basal body</location>
    </subcellularLocation>
</comment>
<evidence type="ECO:0000256" key="4">
    <source>
        <dbReference type="ARBA" id="ARBA00022475"/>
    </source>
</evidence>
<evidence type="ECO:0000256" key="3">
    <source>
        <dbReference type="ARBA" id="ARBA00021718"/>
    </source>
</evidence>
<keyword evidence="7 9" id="KW-0472">Membrane</keyword>
<dbReference type="RefSeq" id="WP_116491088.1">
    <property type="nucleotide sequence ID" value="NZ_QDKO01000042.1"/>
</dbReference>
<comment type="similarity">
    <text evidence="2 9">Belongs to the FliQ/MopD/SpaQ family.</text>
</comment>
<proteinExistence type="inferred from homology"/>
<evidence type="ECO:0000256" key="2">
    <source>
        <dbReference type="ARBA" id="ARBA00006156"/>
    </source>
</evidence>
<name>A0A2T9JGN2_9CAUL</name>
<reference evidence="10 11" key="1">
    <citation type="submission" date="2018-04" db="EMBL/GenBank/DDBJ databases">
        <title>The genome sequence of Caulobacter sp. 736.</title>
        <authorList>
            <person name="Gao J."/>
            <person name="Sun J."/>
        </authorList>
    </citation>
    <scope>NUCLEOTIDE SEQUENCE [LARGE SCALE GENOMIC DNA]</scope>
    <source>
        <strain evidence="10 11">736</strain>
    </source>
</reference>
<comment type="function">
    <text evidence="9">Role in flagellar biosynthesis.</text>
</comment>
<dbReference type="Pfam" id="PF01313">
    <property type="entry name" value="Bac_export_3"/>
    <property type="match status" value="1"/>
</dbReference>
<feature type="transmembrane region" description="Helical" evidence="9">
    <location>
        <begin position="12"/>
        <end position="39"/>
    </location>
</feature>
<accession>A0A2T9JGN2</accession>
<dbReference type="GO" id="GO:0005886">
    <property type="term" value="C:plasma membrane"/>
    <property type="evidence" value="ECO:0007669"/>
    <property type="project" value="UniProtKB-SubCell"/>
</dbReference>
<keyword evidence="8 9" id="KW-0975">Bacterial flagellum</keyword>
<dbReference type="Proteomes" id="UP000244913">
    <property type="component" value="Unassembled WGS sequence"/>
</dbReference>
<comment type="caution">
    <text evidence="10">The sequence shown here is derived from an EMBL/GenBank/DDBJ whole genome shotgun (WGS) entry which is preliminary data.</text>
</comment>
<evidence type="ECO:0000256" key="1">
    <source>
        <dbReference type="ARBA" id="ARBA00004651"/>
    </source>
</evidence>
<evidence type="ECO:0000313" key="10">
    <source>
        <dbReference type="EMBL" id="PVM82860.1"/>
    </source>
</evidence>
<keyword evidence="5 9" id="KW-0812">Transmembrane</keyword>
<evidence type="ECO:0000256" key="8">
    <source>
        <dbReference type="ARBA" id="ARBA00023143"/>
    </source>
</evidence>
<dbReference type="InterPro" id="IPR006305">
    <property type="entry name" value="FliQ"/>
</dbReference>
<dbReference type="EMBL" id="QDKP01000034">
    <property type="protein sequence ID" value="PVM82860.1"/>
    <property type="molecule type" value="Genomic_DNA"/>
</dbReference>
<dbReference type="GO" id="GO:0009425">
    <property type="term" value="C:bacterial-type flagellum basal body"/>
    <property type="evidence" value="ECO:0007669"/>
    <property type="project" value="UniProtKB-SubCell"/>
</dbReference>
<keyword evidence="6 9" id="KW-1133">Transmembrane helix</keyword>
<feature type="transmembrane region" description="Helical" evidence="9">
    <location>
        <begin position="51"/>
        <end position="70"/>
    </location>
</feature>
<dbReference type="PANTHER" id="PTHR34040">
    <property type="entry name" value="FLAGELLAR BIOSYNTHETIC PROTEIN FLIQ"/>
    <property type="match status" value="1"/>
</dbReference>
<protein>
    <recommendedName>
        <fullName evidence="3 9">Flagellar biosynthetic protein FliQ</fullName>
    </recommendedName>
</protein>
<evidence type="ECO:0000313" key="11">
    <source>
        <dbReference type="Proteomes" id="UP000244913"/>
    </source>
</evidence>
<keyword evidence="4 9" id="KW-1003">Cell membrane</keyword>
<dbReference type="InterPro" id="IPR002191">
    <property type="entry name" value="Bac_export_3"/>
</dbReference>
<dbReference type="AlphaFoldDB" id="A0A2T9JGN2"/>
<accession>A0A2T9JL40</accession>
<dbReference type="NCBIfam" id="TIGR01402">
    <property type="entry name" value="fliQ"/>
    <property type="match status" value="1"/>
</dbReference>
<gene>
    <name evidence="9 10" type="primary">fliQ</name>
    <name evidence="10" type="ORF">DDF65_11050</name>
</gene>